<dbReference type="EMBL" id="CP163443">
    <property type="protein sequence ID" value="XDQ54096.1"/>
    <property type="molecule type" value="Genomic_DNA"/>
</dbReference>
<evidence type="ECO:0000256" key="1">
    <source>
        <dbReference type="SAM" id="MobiDB-lite"/>
    </source>
</evidence>
<evidence type="ECO:0008006" key="3">
    <source>
        <dbReference type="Google" id="ProtNLM"/>
    </source>
</evidence>
<gene>
    <name evidence="2" type="ORF">AB5J53_21685</name>
</gene>
<reference evidence="2" key="1">
    <citation type="submission" date="2024-07" db="EMBL/GenBank/DDBJ databases">
        <authorList>
            <person name="Yu S.T."/>
        </authorList>
    </citation>
    <scope>NUCLEOTIDE SEQUENCE</scope>
    <source>
        <strain evidence="2">R41</strain>
    </source>
</reference>
<feature type="region of interest" description="Disordered" evidence="1">
    <location>
        <begin position="1"/>
        <end position="57"/>
    </location>
</feature>
<name>A0AB39RIH4_9ACTN</name>
<dbReference type="RefSeq" id="WP_369247326.1">
    <property type="nucleotide sequence ID" value="NZ_CP163443.1"/>
</dbReference>
<accession>A0AB39RIH4</accession>
<sequence length="57" mass="5863">MSDTNSTDNVHATDEPTATTDNVHATTEPLTGKNPIAPGEETGDASTDNVHATDEPA</sequence>
<protein>
    <recommendedName>
        <fullName evidence="3">Sigma-like protein</fullName>
    </recommendedName>
</protein>
<feature type="compositionally biased region" description="Polar residues" evidence="1">
    <location>
        <begin position="1"/>
        <end position="29"/>
    </location>
</feature>
<organism evidence="2">
    <name type="scientific">Streptomyces sp. R41</name>
    <dbReference type="NCBI Taxonomy" id="3238632"/>
    <lineage>
        <taxon>Bacteria</taxon>
        <taxon>Bacillati</taxon>
        <taxon>Actinomycetota</taxon>
        <taxon>Actinomycetes</taxon>
        <taxon>Kitasatosporales</taxon>
        <taxon>Streptomycetaceae</taxon>
        <taxon>Streptomyces</taxon>
    </lineage>
</organism>
<proteinExistence type="predicted"/>
<evidence type="ECO:0000313" key="2">
    <source>
        <dbReference type="EMBL" id="XDQ54096.1"/>
    </source>
</evidence>
<dbReference type="AlphaFoldDB" id="A0AB39RIH4"/>